<proteinExistence type="predicted"/>
<keyword evidence="3" id="KW-1185">Reference proteome</keyword>
<dbReference type="Proteomes" id="UP000054558">
    <property type="component" value="Unassembled WGS sequence"/>
</dbReference>
<protein>
    <recommendedName>
        <fullName evidence="4">Choice-of-anchor B family protein</fullName>
    </recommendedName>
</protein>
<feature type="chain" id="PRO_5012665928" description="Choice-of-anchor B family protein" evidence="1">
    <location>
        <begin position="25"/>
        <end position="492"/>
    </location>
</feature>
<feature type="signal peptide" evidence="1">
    <location>
        <begin position="1"/>
        <end position="24"/>
    </location>
</feature>
<name>A0A1Y1I1Z0_KLENI</name>
<dbReference type="EMBL" id="DF237140">
    <property type="protein sequence ID" value="GAQ84493.1"/>
    <property type="molecule type" value="Genomic_DNA"/>
</dbReference>
<accession>A0A1Y1I1Z0</accession>
<dbReference type="InterPro" id="IPR011044">
    <property type="entry name" value="Quino_amine_DH_bsu"/>
</dbReference>
<keyword evidence="1" id="KW-0732">Signal</keyword>
<gene>
    <name evidence="2" type="ORF">KFL_001910120</name>
</gene>
<evidence type="ECO:0008006" key="4">
    <source>
        <dbReference type="Google" id="ProtNLM"/>
    </source>
</evidence>
<sequence length="492" mass="52578">MARGAAIVLALVSCLLVASQLADAQSTSVTVSTTRKKGLFYVFADGEIVVVDAIAGAIVKSISNPTMPFPNNCTGTPFAGSWSDSAYANGHLFAGSYYRNSTIGPQDGVYVIDTKTQTLVQRIPVETRPVHTYYVPFLGEVWSHSDGTGNFDVIDARNYSAVHENVIAHVNISGHGKLLFDDDLDSKGYSSNVNEPGAYILDLDAQGTDGTLAFVNFTGQTLPGGVVTTCPGTHSLTYSKINRHAYFECTAVKDPKNASITLFYPGAIELDTDNDTVVSQLPFHGHLAITPDEQFLTVIDSPDRIVNIVQITPIGQEDLYFSVPLNDTPGEGTPAFYPKGSFFIMAIPILNSPKMAIIDFNLVIKCGDNCTDPGQTIKYVDVGNQNPPGQPNALTTSRSVDAGYAYICTPANYDQGIGCYNPINDTTIFIGGARNPIRNPARVYFAPGVLAGAPDSNVNAYFNCSSAPTTLGNYPKSIAPVVNQTLVKSAQP</sequence>
<dbReference type="Gene3D" id="2.130.10.10">
    <property type="entry name" value="YVTN repeat-like/Quinoprotein amine dehydrogenase"/>
    <property type="match status" value="1"/>
</dbReference>
<evidence type="ECO:0000313" key="3">
    <source>
        <dbReference type="Proteomes" id="UP000054558"/>
    </source>
</evidence>
<evidence type="ECO:0000256" key="1">
    <source>
        <dbReference type="SAM" id="SignalP"/>
    </source>
</evidence>
<evidence type="ECO:0000313" key="2">
    <source>
        <dbReference type="EMBL" id="GAQ84493.1"/>
    </source>
</evidence>
<dbReference type="OrthoDB" id="2015418at2759"/>
<dbReference type="SUPFAM" id="SSF50969">
    <property type="entry name" value="YVTN repeat-like/Quinoprotein amine dehydrogenase"/>
    <property type="match status" value="1"/>
</dbReference>
<dbReference type="AlphaFoldDB" id="A0A1Y1I1Z0"/>
<dbReference type="InterPro" id="IPR015943">
    <property type="entry name" value="WD40/YVTN_repeat-like_dom_sf"/>
</dbReference>
<organism evidence="2 3">
    <name type="scientific">Klebsormidium nitens</name>
    <name type="common">Green alga</name>
    <name type="synonym">Ulothrix nitens</name>
    <dbReference type="NCBI Taxonomy" id="105231"/>
    <lineage>
        <taxon>Eukaryota</taxon>
        <taxon>Viridiplantae</taxon>
        <taxon>Streptophyta</taxon>
        <taxon>Klebsormidiophyceae</taxon>
        <taxon>Klebsormidiales</taxon>
        <taxon>Klebsormidiaceae</taxon>
        <taxon>Klebsormidium</taxon>
    </lineage>
</organism>
<reference evidence="2 3" key="1">
    <citation type="journal article" date="2014" name="Nat. Commun.">
        <title>Klebsormidium flaccidum genome reveals primary factors for plant terrestrial adaptation.</title>
        <authorList>
            <person name="Hori K."/>
            <person name="Maruyama F."/>
            <person name="Fujisawa T."/>
            <person name="Togashi T."/>
            <person name="Yamamoto N."/>
            <person name="Seo M."/>
            <person name="Sato S."/>
            <person name="Yamada T."/>
            <person name="Mori H."/>
            <person name="Tajima N."/>
            <person name="Moriyama T."/>
            <person name="Ikeuchi M."/>
            <person name="Watanabe M."/>
            <person name="Wada H."/>
            <person name="Kobayashi K."/>
            <person name="Saito M."/>
            <person name="Masuda T."/>
            <person name="Sasaki-Sekimoto Y."/>
            <person name="Mashiguchi K."/>
            <person name="Awai K."/>
            <person name="Shimojima M."/>
            <person name="Masuda S."/>
            <person name="Iwai M."/>
            <person name="Nobusawa T."/>
            <person name="Narise T."/>
            <person name="Kondo S."/>
            <person name="Saito H."/>
            <person name="Sato R."/>
            <person name="Murakawa M."/>
            <person name="Ihara Y."/>
            <person name="Oshima-Yamada Y."/>
            <person name="Ohtaka K."/>
            <person name="Satoh M."/>
            <person name="Sonobe K."/>
            <person name="Ishii M."/>
            <person name="Ohtani R."/>
            <person name="Kanamori-Sato M."/>
            <person name="Honoki R."/>
            <person name="Miyazaki D."/>
            <person name="Mochizuki H."/>
            <person name="Umetsu J."/>
            <person name="Higashi K."/>
            <person name="Shibata D."/>
            <person name="Kamiya Y."/>
            <person name="Sato N."/>
            <person name="Nakamura Y."/>
            <person name="Tabata S."/>
            <person name="Ida S."/>
            <person name="Kurokawa K."/>
            <person name="Ohta H."/>
        </authorList>
    </citation>
    <scope>NUCLEOTIDE SEQUENCE [LARGE SCALE GENOMIC DNA]</scope>
    <source>
        <strain evidence="2 3">NIES-2285</strain>
    </source>
</reference>